<comment type="function">
    <text evidence="9">Proteoglycan that seems to be implicated in diverse developmental roles such as differentiation, cell-cell recognition, embryogenesis and programmed cell death.</text>
</comment>
<dbReference type="GO" id="GO:0005886">
    <property type="term" value="C:plasma membrane"/>
    <property type="evidence" value="ECO:0007669"/>
    <property type="project" value="UniProtKB-SubCell"/>
</dbReference>
<feature type="region of interest" description="Disordered" evidence="11">
    <location>
        <begin position="94"/>
        <end position="167"/>
    </location>
</feature>
<evidence type="ECO:0000256" key="2">
    <source>
        <dbReference type="ARBA" id="ARBA00022475"/>
    </source>
</evidence>
<dbReference type="Proteomes" id="UP001367508">
    <property type="component" value="Unassembled WGS sequence"/>
</dbReference>
<comment type="caution">
    <text evidence="13">The sequence shown here is derived from an EMBL/GenBank/DDBJ whole genome shotgun (WGS) entry which is preliminary data.</text>
</comment>
<evidence type="ECO:0000313" key="13">
    <source>
        <dbReference type="EMBL" id="KAK7328122.1"/>
    </source>
</evidence>
<comment type="subcellular location">
    <subcellularLocation>
        <location evidence="1">Cell membrane</location>
        <topology evidence="1">Lipid-anchor</topology>
        <topology evidence="1">GPI-anchor</topology>
    </subcellularLocation>
</comment>
<dbReference type="PANTHER" id="PTHR36321">
    <property type="entry name" value="CLASSICAL ARABINOGALACTAN PROTEIN 9"/>
    <property type="match status" value="1"/>
</dbReference>
<evidence type="ECO:0000256" key="10">
    <source>
        <dbReference type="ARBA" id="ARBA00025756"/>
    </source>
</evidence>
<keyword evidence="8" id="KW-0449">Lipoprotein</keyword>
<sequence length="190" mass="19419">MVLIHPTPTSEKYPPSDLPISLFHSPYKFSVSILSFYTQTNTFTYINFVCVNSTLTHSLFISQPLRMALSCTPLLMLIAMFVISAVAQSPASSPKAAASAPKAEAPNALSPSSLKSPPVVAPSPPSVVSSPPSPTPSSATSPSPSVPPPSISAPPSEAPAPSPSENGAISNGYAFAGSVAAFLAAAILIV</sequence>
<evidence type="ECO:0000256" key="6">
    <source>
        <dbReference type="ARBA" id="ARBA00023136"/>
    </source>
</evidence>
<name>A0AAN9L2D3_CANGL</name>
<evidence type="ECO:0000256" key="5">
    <source>
        <dbReference type="ARBA" id="ARBA00022974"/>
    </source>
</evidence>
<reference evidence="13 14" key="1">
    <citation type="submission" date="2024-01" db="EMBL/GenBank/DDBJ databases">
        <title>The genomes of 5 underutilized Papilionoideae crops provide insights into root nodulation and disease resistanc.</title>
        <authorList>
            <person name="Jiang F."/>
        </authorList>
    </citation>
    <scope>NUCLEOTIDE SEQUENCE [LARGE SCALE GENOMIC DNA]</scope>
    <source>
        <strain evidence="13">LVBAO_FW01</strain>
        <tissue evidence="13">Leaves</tissue>
    </source>
</reference>
<evidence type="ECO:0000256" key="7">
    <source>
        <dbReference type="ARBA" id="ARBA00023180"/>
    </source>
</evidence>
<protein>
    <submittedName>
        <fullName evidence="13">Uncharacterized protein</fullName>
    </submittedName>
</protein>
<keyword evidence="5" id="KW-0654">Proteoglycan</keyword>
<evidence type="ECO:0000256" key="9">
    <source>
        <dbReference type="ARBA" id="ARBA00025294"/>
    </source>
</evidence>
<feature type="compositionally biased region" description="Pro residues" evidence="11">
    <location>
        <begin position="144"/>
        <end position="162"/>
    </location>
</feature>
<keyword evidence="7" id="KW-0325">Glycoprotein</keyword>
<evidence type="ECO:0000256" key="4">
    <source>
        <dbReference type="ARBA" id="ARBA00022729"/>
    </source>
</evidence>
<keyword evidence="2" id="KW-1003">Cell membrane</keyword>
<keyword evidence="14" id="KW-1185">Reference proteome</keyword>
<dbReference type="GO" id="GO:0098552">
    <property type="term" value="C:side of membrane"/>
    <property type="evidence" value="ECO:0007669"/>
    <property type="project" value="UniProtKB-KW"/>
</dbReference>
<keyword evidence="3" id="KW-0336">GPI-anchor</keyword>
<evidence type="ECO:0000313" key="14">
    <source>
        <dbReference type="Proteomes" id="UP001367508"/>
    </source>
</evidence>
<evidence type="ECO:0000256" key="11">
    <source>
        <dbReference type="SAM" id="MobiDB-lite"/>
    </source>
</evidence>
<organism evidence="13 14">
    <name type="scientific">Canavalia gladiata</name>
    <name type="common">Sword bean</name>
    <name type="synonym">Dolichos gladiatus</name>
    <dbReference type="NCBI Taxonomy" id="3824"/>
    <lineage>
        <taxon>Eukaryota</taxon>
        <taxon>Viridiplantae</taxon>
        <taxon>Streptophyta</taxon>
        <taxon>Embryophyta</taxon>
        <taxon>Tracheophyta</taxon>
        <taxon>Spermatophyta</taxon>
        <taxon>Magnoliopsida</taxon>
        <taxon>eudicotyledons</taxon>
        <taxon>Gunneridae</taxon>
        <taxon>Pentapetalae</taxon>
        <taxon>rosids</taxon>
        <taxon>fabids</taxon>
        <taxon>Fabales</taxon>
        <taxon>Fabaceae</taxon>
        <taxon>Papilionoideae</taxon>
        <taxon>50 kb inversion clade</taxon>
        <taxon>NPAAA clade</taxon>
        <taxon>indigoferoid/millettioid clade</taxon>
        <taxon>Phaseoleae</taxon>
        <taxon>Canavalia</taxon>
    </lineage>
</organism>
<feature type="compositionally biased region" description="Pro residues" evidence="11">
    <location>
        <begin position="119"/>
        <end position="135"/>
    </location>
</feature>
<evidence type="ECO:0000256" key="8">
    <source>
        <dbReference type="ARBA" id="ARBA00023288"/>
    </source>
</evidence>
<accession>A0AAN9L2D3</accession>
<evidence type="ECO:0000256" key="1">
    <source>
        <dbReference type="ARBA" id="ARBA00004609"/>
    </source>
</evidence>
<feature type="transmembrane region" description="Helical" evidence="12">
    <location>
        <begin position="67"/>
        <end position="87"/>
    </location>
</feature>
<dbReference type="InterPro" id="IPR044959">
    <property type="entry name" value="AGP"/>
</dbReference>
<evidence type="ECO:0000256" key="3">
    <source>
        <dbReference type="ARBA" id="ARBA00022622"/>
    </source>
</evidence>
<proteinExistence type="inferred from homology"/>
<keyword evidence="6 12" id="KW-0472">Membrane</keyword>
<comment type="similarity">
    <text evidence="10">Belongs to the classical AGP family.</text>
</comment>
<feature type="transmembrane region" description="Helical" evidence="12">
    <location>
        <begin position="172"/>
        <end position="189"/>
    </location>
</feature>
<gene>
    <name evidence="13" type="ORF">VNO77_22218</name>
</gene>
<feature type="compositionally biased region" description="Low complexity" evidence="11">
    <location>
        <begin position="94"/>
        <end position="118"/>
    </location>
</feature>
<dbReference type="EMBL" id="JAYMYQ010000005">
    <property type="protein sequence ID" value="KAK7328122.1"/>
    <property type="molecule type" value="Genomic_DNA"/>
</dbReference>
<dbReference type="PANTHER" id="PTHR36321:SF2">
    <property type="entry name" value="CLASSICAL ARABINOGALACTAN PROTEIN 1"/>
    <property type="match status" value="1"/>
</dbReference>
<keyword evidence="12" id="KW-1133">Transmembrane helix</keyword>
<evidence type="ECO:0000256" key="12">
    <source>
        <dbReference type="SAM" id="Phobius"/>
    </source>
</evidence>
<keyword evidence="4" id="KW-0732">Signal</keyword>
<keyword evidence="12" id="KW-0812">Transmembrane</keyword>
<dbReference type="AlphaFoldDB" id="A0AAN9L2D3"/>